<feature type="transmembrane region" description="Helical" evidence="7">
    <location>
        <begin position="236"/>
        <end position="255"/>
    </location>
</feature>
<proteinExistence type="inferred from homology"/>
<reference evidence="8 9" key="1">
    <citation type="journal article" date="2018" name="Biotechnol. Biofuels">
        <title>Integrative visual omics of the white-rot fungus Polyporus brumalis exposes the biotechnological potential of its oxidative enzymes for delignifying raw plant biomass.</title>
        <authorList>
            <person name="Miyauchi S."/>
            <person name="Rancon A."/>
            <person name="Drula E."/>
            <person name="Hage H."/>
            <person name="Chaduli D."/>
            <person name="Favel A."/>
            <person name="Grisel S."/>
            <person name="Henrissat B."/>
            <person name="Herpoel-Gimbert I."/>
            <person name="Ruiz-Duenas F.J."/>
            <person name="Chevret D."/>
            <person name="Hainaut M."/>
            <person name="Lin J."/>
            <person name="Wang M."/>
            <person name="Pangilinan J."/>
            <person name="Lipzen A."/>
            <person name="Lesage-Meessen L."/>
            <person name="Navarro D."/>
            <person name="Riley R."/>
            <person name="Grigoriev I.V."/>
            <person name="Zhou S."/>
            <person name="Raouche S."/>
            <person name="Rosso M.N."/>
        </authorList>
    </citation>
    <scope>NUCLEOTIDE SEQUENCE [LARGE SCALE GENOMIC DNA]</scope>
    <source>
        <strain evidence="8 9">BRFM 1820</strain>
    </source>
</reference>
<dbReference type="AlphaFoldDB" id="A0A371D3W5"/>
<dbReference type="PANTHER" id="PTHR23514:SF3">
    <property type="entry name" value="BYPASS OF STOP CODON PROTEIN 6"/>
    <property type="match status" value="1"/>
</dbReference>
<gene>
    <name evidence="8" type="ORF">OH76DRAFT_1354465</name>
</gene>
<evidence type="ECO:0000256" key="3">
    <source>
        <dbReference type="ARBA" id="ARBA00022448"/>
    </source>
</evidence>
<dbReference type="OrthoDB" id="413079at2759"/>
<keyword evidence="4 7" id="KW-0812">Transmembrane</keyword>
<evidence type="ECO:0000256" key="4">
    <source>
        <dbReference type="ARBA" id="ARBA00022692"/>
    </source>
</evidence>
<dbReference type="SUPFAM" id="SSF103473">
    <property type="entry name" value="MFS general substrate transporter"/>
    <property type="match status" value="1"/>
</dbReference>
<evidence type="ECO:0000256" key="1">
    <source>
        <dbReference type="ARBA" id="ARBA00004127"/>
    </source>
</evidence>
<dbReference type="Proteomes" id="UP000256964">
    <property type="component" value="Unassembled WGS sequence"/>
</dbReference>
<feature type="transmembrane region" description="Helical" evidence="7">
    <location>
        <begin position="21"/>
        <end position="43"/>
    </location>
</feature>
<name>A0A371D3W5_9APHY</name>
<evidence type="ECO:0000256" key="5">
    <source>
        <dbReference type="ARBA" id="ARBA00022989"/>
    </source>
</evidence>
<dbReference type="PANTHER" id="PTHR23514">
    <property type="entry name" value="BYPASS OF STOP CODON PROTEIN 6"/>
    <property type="match status" value="1"/>
</dbReference>
<evidence type="ECO:0000313" key="9">
    <source>
        <dbReference type="Proteomes" id="UP000256964"/>
    </source>
</evidence>
<evidence type="ECO:0000256" key="2">
    <source>
        <dbReference type="ARBA" id="ARBA00008335"/>
    </source>
</evidence>
<dbReference type="GO" id="GO:0012505">
    <property type="term" value="C:endomembrane system"/>
    <property type="evidence" value="ECO:0007669"/>
    <property type="project" value="UniProtKB-SubCell"/>
</dbReference>
<evidence type="ECO:0000256" key="7">
    <source>
        <dbReference type="SAM" id="Phobius"/>
    </source>
</evidence>
<feature type="transmembrane region" description="Helical" evidence="7">
    <location>
        <begin position="209"/>
        <end position="229"/>
    </location>
</feature>
<feature type="transmembrane region" description="Helical" evidence="7">
    <location>
        <begin position="80"/>
        <end position="107"/>
    </location>
</feature>
<dbReference type="Gene3D" id="1.20.1250.20">
    <property type="entry name" value="MFS general substrate transporter like domains"/>
    <property type="match status" value="1"/>
</dbReference>
<dbReference type="EMBL" id="KZ857420">
    <property type="protein sequence ID" value="RDX47223.1"/>
    <property type="molecule type" value="Genomic_DNA"/>
</dbReference>
<comment type="subcellular location">
    <subcellularLocation>
        <location evidence="1">Endomembrane system</location>
        <topology evidence="1">Multi-pass membrane protein</topology>
    </subcellularLocation>
</comment>
<dbReference type="STRING" id="139420.A0A371D3W5"/>
<accession>A0A371D3W5</accession>
<feature type="transmembrane region" description="Helical" evidence="7">
    <location>
        <begin position="170"/>
        <end position="189"/>
    </location>
</feature>
<keyword evidence="6 7" id="KW-0472">Membrane</keyword>
<dbReference type="InterPro" id="IPR051788">
    <property type="entry name" value="MFS_Transporter"/>
</dbReference>
<feature type="transmembrane region" description="Helical" evidence="7">
    <location>
        <begin position="119"/>
        <end position="138"/>
    </location>
</feature>
<dbReference type="GO" id="GO:0016020">
    <property type="term" value="C:membrane"/>
    <property type="evidence" value="ECO:0007669"/>
    <property type="project" value="TreeGrafter"/>
</dbReference>
<sequence>GLGALISPLVATHFAKNPEHWSFHFIISAGLYVTNDAFLWAAFRTRQEGQLLTFVRSDYRERERVSRSNKFKQIMRIKSVHALSFFALVNVDIEVTLGVGWSVTYILEKRGGSFNFGYISSRFFGVSIMLGRFLLLWLNRKLGKHRALFIYAFMTNGRCTRPEARRPSPIENALAVSFVGLLLGPMFHILMNHSTINPPAPLAPACSGYIAGAGQAGSAVLPFITGLLAQKFGIASLQPFVVSMMSTLIVLWAVIPRARYVPT</sequence>
<feature type="non-terminal residue" evidence="8">
    <location>
        <position position="263"/>
    </location>
</feature>
<dbReference type="InterPro" id="IPR036259">
    <property type="entry name" value="MFS_trans_sf"/>
</dbReference>
<keyword evidence="5 7" id="KW-1133">Transmembrane helix</keyword>
<keyword evidence="9" id="KW-1185">Reference proteome</keyword>
<evidence type="ECO:0000256" key="6">
    <source>
        <dbReference type="ARBA" id="ARBA00023136"/>
    </source>
</evidence>
<keyword evidence="3" id="KW-0813">Transport</keyword>
<evidence type="ECO:0000313" key="8">
    <source>
        <dbReference type="EMBL" id="RDX47223.1"/>
    </source>
</evidence>
<protein>
    <submittedName>
        <fullName evidence="8">MFS general substrate transporter</fullName>
    </submittedName>
</protein>
<comment type="similarity">
    <text evidence="2">Belongs to the major facilitator superfamily.</text>
</comment>
<organism evidence="8 9">
    <name type="scientific">Lentinus brumalis</name>
    <dbReference type="NCBI Taxonomy" id="2498619"/>
    <lineage>
        <taxon>Eukaryota</taxon>
        <taxon>Fungi</taxon>
        <taxon>Dikarya</taxon>
        <taxon>Basidiomycota</taxon>
        <taxon>Agaricomycotina</taxon>
        <taxon>Agaricomycetes</taxon>
        <taxon>Polyporales</taxon>
        <taxon>Polyporaceae</taxon>
        <taxon>Lentinus</taxon>
    </lineage>
</organism>